<keyword evidence="2" id="KW-0812">Transmembrane</keyword>
<evidence type="ECO:0000256" key="1">
    <source>
        <dbReference type="SAM" id="MobiDB-lite"/>
    </source>
</evidence>
<feature type="region of interest" description="Disordered" evidence="1">
    <location>
        <begin position="672"/>
        <end position="752"/>
    </location>
</feature>
<gene>
    <name evidence="5" type="ORF">ONZ51_g2609</name>
</gene>
<dbReference type="Pfam" id="PF23317">
    <property type="entry name" value="YVC1_C"/>
    <property type="match status" value="1"/>
</dbReference>
<feature type="transmembrane region" description="Helical" evidence="2">
    <location>
        <begin position="542"/>
        <end position="559"/>
    </location>
</feature>
<feature type="transmembrane region" description="Helical" evidence="2">
    <location>
        <begin position="352"/>
        <end position="370"/>
    </location>
</feature>
<proteinExistence type="predicted"/>
<evidence type="ECO:0000256" key="2">
    <source>
        <dbReference type="SAM" id="Phobius"/>
    </source>
</evidence>
<keyword evidence="6" id="KW-1185">Reference proteome</keyword>
<organism evidence="5 6">
    <name type="scientific">Trametes cubensis</name>
    <dbReference type="NCBI Taxonomy" id="1111947"/>
    <lineage>
        <taxon>Eukaryota</taxon>
        <taxon>Fungi</taxon>
        <taxon>Dikarya</taxon>
        <taxon>Basidiomycota</taxon>
        <taxon>Agaricomycotina</taxon>
        <taxon>Agaricomycetes</taxon>
        <taxon>Polyporales</taxon>
        <taxon>Polyporaceae</taxon>
        <taxon>Trametes</taxon>
    </lineage>
</organism>
<feature type="transmembrane region" description="Helical" evidence="2">
    <location>
        <begin position="479"/>
        <end position="504"/>
    </location>
</feature>
<feature type="compositionally biased region" description="Low complexity" evidence="1">
    <location>
        <begin position="684"/>
        <end position="715"/>
    </location>
</feature>
<dbReference type="InterPro" id="IPR056336">
    <property type="entry name" value="YVC1_C"/>
</dbReference>
<evidence type="ECO:0008006" key="7">
    <source>
        <dbReference type="Google" id="ProtNLM"/>
    </source>
</evidence>
<sequence>MSGKQLDSEEPADAMEAPPERQPLLRASQVDTTEVYPIIQMIRHDVMVTTINLHCAGADVTENETTILCSISSILLSRTRRSVQPSPPTHPSIPNLPLEQLTAPDLTYTLIRPLEEKYGALQRQGNLSVVFCLLLNRVYFVRDRHLTTAALSQTRADLCQILATRALRAHAENMLDLALALTTSWPVYAGAPDALLARAREDNDDDDVLEDRVGNAIEMAILSQAKRFIKSSPCQKVIDGIWSGKIVYQADSSRSILSDTYKRNPIHFYDPHKAPLLDHYRLKVPAIRSVLEYMNFLILFVLFVFALEYSELNRINAAELVFMVYALGFTLEKVAAMQEHGIKVYFKGTWNGFDLAFVTLYCTYAVMRFVGVYDHRRWAREMGINCLALIAVLMFPRLAFVTFKNNVMVLSLRAMIVQFVVLMGIAAFCFGGFLYALWTLGKDHAHARYSAGTIAWWMLDLWFGLDASGFENATRFHPVFGPFLMITYACLSNTLLLTVLVSILSHTFSTINDDAAAEAMFRRAVSTIEGVKADSLFSYQPPINLFALCIMLPASYVLTPRWFHKVNVFMIRLTSFPILLGIAWYERQAKRSGSFTFYETVSAAAEKIFDTLPRHLKRLMLTAPNYEALFEGLTGPDADIDAIFELEEELEESALDMQETDDVPPIDAARQRRLSQLSRRRASHSSFHQQQQQQRHPSSTSATGRSTPPTSSSPPRKAEQAGPSTPQSQSPLHTPHTLHAAQGQPQSAPAHIPLSLPRTRLNSIVTRGLEGAQSAIASPLAQIFQPLIVDDDGSSAVGPDEHGAPEGGGGGGGGGGSGILSYGPATRRRLSSMHAVANPSRRGRTYSVAAGALGQGAGHGAAASHAPGPGPGPGPGHGGGEYGAGSSLSLMSGESGNGNGGTAASVPDARQPGDALAPGADRGAGAAVREP</sequence>
<feature type="transmembrane region" description="Helical" evidence="2">
    <location>
        <begin position="290"/>
        <end position="309"/>
    </location>
</feature>
<feature type="domain" description="YVC1 N-terminal linker helical" evidence="3">
    <location>
        <begin position="96"/>
        <end position="264"/>
    </location>
</feature>
<reference evidence="5" key="1">
    <citation type="submission" date="2022-11" db="EMBL/GenBank/DDBJ databases">
        <title>Genome Sequence of Cubamyces cubensis.</title>
        <authorList>
            <person name="Buettner E."/>
        </authorList>
    </citation>
    <scope>NUCLEOTIDE SEQUENCE</scope>
    <source>
        <strain evidence="5">MPL-01</strain>
    </source>
</reference>
<feature type="compositionally biased region" description="Polar residues" evidence="1">
    <location>
        <begin position="722"/>
        <end position="732"/>
    </location>
</feature>
<comment type="caution">
    <text evidence="5">The sequence shown here is derived from an EMBL/GenBank/DDBJ whole genome shotgun (WGS) entry which is preliminary data.</text>
</comment>
<dbReference type="InterPro" id="IPR056337">
    <property type="entry name" value="LHD_YVC1"/>
</dbReference>
<feature type="compositionally biased region" description="Low complexity" evidence="1">
    <location>
        <begin position="884"/>
        <end position="894"/>
    </location>
</feature>
<dbReference type="EMBL" id="JAPEVG010000041">
    <property type="protein sequence ID" value="KAJ8490016.1"/>
    <property type="molecule type" value="Genomic_DNA"/>
</dbReference>
<accession>A0AAD7TZD2</accession>
<evidence type="ECO:0000313" key="6">
    <source>
        <dbReference type="Proteomes" id="UP001215151"/>
    </source>
</evidence>
<name>A0AAD7TZD2_9APHY</name>
<feature type="compositionally biased region" description="Gly residues" evidence="1">
    <location>
        <begin position="805"/>
        <end position="818"/>
    </location>
</feature>
<protein>
    <recommendedName>
        <fullName evidence="7">Calcium channel YVC1</fullName>
    </recommendedName>
</protein>
<feature type="transmembrane region" description="Helical" evidence="2">
    <location>
        <begin position="382"/>
        <end position="403"/>
    </location>
</feature>
<keyword evidence="2" id="KW-0472">Membrane</keyword>
<evidence type="ECO:0000259" key="3">
    <source>
        <dbReference type="Pfam" id="PF23190"/>
    </source>
</evidence>
<keyword evidence="2" id="KW-1133">Transmembrane helix</keyword>
<dbReference type="PANTHER" id="PTHR35859:SF1">
    <property type="entry name" value="NONSELECTIVE CATION CHANNEL PROTEIN"/>
    <property type="match status" value="1"/>
</dbReference>
<evidence type="ECO:0000313" key="5">
    <source>
        <dbReference type="EMBL" id="KAJ8490016.1"/>
    </source>
</evidence>
<dbReference type="Proteomes" id="UP001215151">
    <property type="component" value="Unassembled WGS sequence"/>
</dbReference>
<feature type="region of interest" description="Disordered" evidence="1">
    <location>
        <begin position="1"/>
        <end position="28"/>
    </location>
</feature>
<dbReference type="PANTHER" id="PTHR35859">
    <property type="entry name" value="NONSELECTIVE CATION CHANNEL PROTEIN"/>
    <property type="match status" value="1"/>
</dbReference>
<feature type="region of interest" description="Disordered" evidence="1">
    <location>
        <begin position="792"/>
        <end position="931"/>
    </location>
</feature>
<dbReference type="Pfam" id="PF23190">
    <property type="entry name" value="LHD_TRPY1"/>
    <property type="match status" value="1"/>
</dbReference>
<feature type="transmembrane region" description="Helical" evidence="2">
    <location>
        <begin position="415"/>
        <end position="437"/>
    </location>
</feature>
<evidence type="ECO:0000259" key="4">
    <source>
        <dbReference type="Pfam" id="PF23317"/>
    </source>
</evidence>
<feature type="transmembrane region" description="Helical" evidence="2">
    <location>
        <begin position="315"/>
        <end position="331"/>
    </location>
</feature>
<feature type="transmembrane region" description="Helical" evidence="2">
    <location>
        <begin position="566"/>
        <end position="585"/>
    </location>
</feature>
<dbReference type="InterPro" id="IPR052971">
    <property type="entry name" value="TRP_calcium_channel"/>
</dbReference>
<feature type="domain" description="Calcium channel YVC1-like C-terminal transmembrane" evidence="4">
    <location>
        <begin position="296"/>
        <end position="594"/>
    </location>
</feature>
<dbReference type="AlphaFoldDB" id="A0AAD7TZD2"/>